<accession>A0ABP8JZ31</accession>
<protein>
    <submittedName>
        <fullName evidence="2">Uncharacterized protein</fullName>
    </submittedName>
</protein>
<feature type="region of interest" description="Disordered" evidence="1">
    <location>
        <begin position="1"/>
        <end position="23"/>
    </location>
</feature>
<gene>
    <name evidence="2" type="ORF">GCM10023187_08430</name>
</gene>
<organism evidence="2 3">
    <name type="scientific">Nibrella viscosa</name>
    <dbReference type="NCBI Taxonomy" id="1084524"/>
    <lineage>
        <taxon>Bacteria</taxon>
        <taxon>Pseudomonadati</taxon>
        <taxon>Bacteroidota</taxon>
        <taxon>Cytophagia</taxon>
        <taxon>Cytophagales</taxon>
        <taxon>Spirosomataceae</taxon>
        <taxon>Nibrella</taxon>
    </lineage>
</organism>
<dbReference type="EMBL" id="BAABHB010000001">
    <property type="protein sequence ID" value="GAA4398139.1"/>
    <property type="molecule type" value="Genomic_DNA"/>
</dbReference>
<evidence type="ECO:0000313" key="3">
    <source>
        <dbReference type="Proteomes" id="UP001500936"/>
    </source>
</evidence>
<evidence type="ECO:0000313" key="2">
    <source>
        <dbReference type="EMBL" id="GAA4398139.1"/>
    </source>
</evidence>
<name>A0ABP8JZ31_9BACT</name>
<comment type="caution">
    <text evidence="2">The sequence shown here is derived from an EMBL/GenBank/DDBJ whole genome shotgun (WGS) entry which is preliminary data.</text>
</comment>
<reference evidence="3" key="1">
    <citation type="journal article" date="2019" name="Int. J. Syst. Evol. Microbiol.">
        <title>The Global Catalogue of Microorganisms (GCM) 10K type strain sequencing project: providing services to taxonomists for standard genome sequencing and annotation.</title>
        <authorList>
            <consortium name="The Broad Institute Genomics Platform"/>
            <consortium name="The Broad Institute Genome Sequencing Center for Infectious Disease"/>
            <person name="Wu L."/>
            <person name="Ma J."/>
        </authorList>
    </citation>
    <scope>NUCLEOTIDE SEQUENCE [LARGE SCALE GENOMIC DNA]</scope>
    <source>
        <strain evidence="3">JCM 17925</strain>
    </source>
</reference>
<dbReference type="RefSeq" id="WP_345264262.1">
    <property type="nucleotide sequence ID" value="NZ_BAABHB010000001.1"/>
</dbReference>
<dbReference type="Proteomes" id="UP001500936">
    <property type="component" value="Unassembled WGS sequence"/>
</dbReference>
<sequence length="79" mass="8724">MNDYSSSEEGGEYRPSGSEGEPSMQAFTTLAEALLYLSKKRQQDDALYCIIAKNEAFYVAPFSLGRLLIDNGFQLVYGG</sequence>
<proteinExistence type="predicted"/>
<keyword evidence="3" id="KW-1185">Reference proteome</keyword>
<evidence type="ECO:0000256" key="1">
    <source>
        <dbReference type="SAM" id="MobiDB-lite"/>
    </source>
</evidence>